<keyword evidence="4" id="KW-1185">Reference proteome</keyword>
<feature type="transmembrane region" description="Helical" evidence="2">
    <location>
        <begin position="209"/>
        <end position="235"/>
    </location>
</feature>
<feature type="transmembrane region" description="Helical" evidence="2">
    <location>
        <begin position="74"/>
        <end position="96"/>
    </location>
</feature>
<evidence type="ECO:0000313" key="4">
    <source>
        <dbReference type="Proteomes" id="UP000193144"/>
    </source>
</evidence>
<evidence type="ECO:0000313" key="3">
    <source>
        <dbReference type="EMBL" id="ORY11073.1"/>
    </source>
</evidence>
<keyword evidence="2" id="KW-0812">Transmembrane</keyword>
<name>A0A1Y1ZLF2_9PLEO</name>
<dbReference type="Proteomes" id="UP000193144">
    <property type="component" value="Unassembled WGS sequence"/>
</dbReference>
<feature type="transmembrane region" description="Helical" evidence="2">
    <location>
        <begin position="108"/>
        <end position="134"/>
    </location>
</feature>
<dbReference type="EMBL" id="MCFA01000065">
    <property type="protein sequence ID" value="ORY11073.1"/>
    <property type="molecule type" value="Genomic_DNA"/>
</dbReference>
<dbReference type="OrthoDB" id="3945378at2759"/>
<accession>A0A1Y1ZLF2</accession>
<feature type="transmembrane region" description="Helical" evidence="2">
    <location>
        <begin position="164"/>
        <end position="188"/>
    </location>
</feature>
<feature type="transmembrane region" description="Helical" evidence="2">
    <location>
        <begin position="42"/>
        <end position="62"/>
    </location>
</feature>
<sequence>MAVCAFEGNSDMYGLGIRLGYYLQWYGGIFAAWFAPSETRALRFTNGLFVAASFLALVILTVGDVDSLHPVEVYIILLLMFGAYLSLIPIYLWRLLTQCDPYWDPTRYPLVIPGAVFANLHLLLLVGVLVYQYWFWFNRVPTLDRVNCQEYGFLFAKIRLNNKGFIAVNILLYFFLGMVCLYIMWLKIRRAAGLPSPRGKRRTISRRHLIAHIELLGNLDTWIKIVVALTVTVATELVIDWNGIENVNSLASAGQTIPFLIGLGSVIRIFYVYWFPDDRDDDSDGGSYYSSDDRRSHRRPISVDHLPMAQPPNVRRPSRTYHR</sequence>
<comment type="caution">
    <text evidence="3">The sequence shown here is derived from an EMBL/GenBank/DDBJ whole genome shotgun (WGS) entry which is preliminary data.</text>
</comment>
<evidence type="ECO:0000256" key="1">
    <source>
        <dbReference type="SAM" id="MobiDB-lite"/>
    </source>
</evidence>
<keyword evidence="2" id="KW-0472">Membrane</keyword>
<keyword evidence="2" id="KW-1133">Transmembrane helix</keyword>
<organism evidence="3 4">
    <name type="scientific">Clohesyomyces aquaticus</name>
    <dbReference type="NCBI Taxonomy" id="1231657"/>
    <lineage>
        <taxon>Eukaryota</taxon>
        <taxon>Fungi</taxon>
        <taxon>Dikarya</taxon>
        <taxon>Ascomycota</taxon>
        <taxon>Pezizomycotina</taxon>
        <taxon>Dothideomycetes</taxon>
        <taxon>Pleosporomycetidae</taxon>
        <taxon>Pleosporales</taxon>
        <taxon>Lindgomycetaceae</taxon>
        <taxon>Clohesyomyces</taxon>
    </lineage>
</organism>
<protein>
    <submittedName>
        <fullName evidence="3">Uncharacterized protein</fullName>
    </submittedName>
</protein>
<proteinExistence type="predicted"/>
<reference evidence="3 4" key="1">
    <citation type="submission" date="2016-07" db="EMBL/GenBank/DDBJ databases">
        <title>Pervasive Adenine N6-methylation of Active Genes in Fungi.</title>
        <authorList>
            <consortium name="DOE Joint Genome Institute"/>
            <person name="Mondo S.J."/>
            <person name="Dannebaum R.O."/>
            <person name="Kuo R.C."/>
            <person name="Labutti K."/>
            <person name="Haridas S."/>
            <person name="Kuo A."/>
            <person name="Salamov A."/>
            <person name="Ahrendt S.R."/>
            <person name="Lipzen A."/>
            <person name="Sullivan W."/>
            <person name="Andreopoulos W.B."/>
            <person name="Clum A."/>
            <person name="Lindquist E."/>
            <person name="Daum C."/>
            <person name="Ramamoorthy G.K."/>
            <person name="Gryganskyi A."/>
            <person name="Culley D."/>
            <person name="Magnuson J.K."/>
            <person name="James T.Y."/>
            <person name="O'Malley M.A."/>
            <person name="Stajich J.E."/>
            <person name="Spatafora J.W."/>
            <person name="Visel A."/>
            <person name="Grigoriev I.V."/>
        </authorList>
    </citation>
    <scope>NUCLEOTIDE SEQUENCE [LARGE SCALE GENOMIC DNA]</scope>
    <source>
        <strain evidence="3 4">CBS 115471</strain>
    </source>
</reference>
<dbReference type="STRING" id="1231657.A0A1Y1ZLF2"/>
<feature type="transmembrane region" description="Helical" evidence="2">
    <location>
        <begin position="255"/>
        <end position="274"/>
    </location>
</feature>
<gene>
    <name evidence="3" type="ORF">BCR34DRAFT_335787</name>
</gene>
<evidence type="ECO:0000256" key="2">
    <source>
        <dbReference type="SAM" id="Phobius"/>
    </source>
</evidence>
<dbReference type="AlphaFoldDB" id="A0A1Y1ZLF2"/>
<feature type="region of interest" description="Disordered" evidence="1">
    <location>
        <begin position="285"/>
        <end position="323"/>
    </location>
</feature>
<feature type="transmembrane region" description="Helical" evidence="2">
    <location>
        <begin position="19"/>
        <end position="35"/>
    </location>
</feature>